<comment type="caution">
    <text evidence="4">The sequence shown here is derived from an EMBL/GenBank/DDBJ whole genome shotgun (WGS) entry which is preliminary data.</text>
</comment>
<evidence type="ECO:0000313" key="3">
    <source>
        <dbReference type="EMBL" id="CAE7035345.1"/>
    </source>
</evidence>
<feature type="compositionally biased region" description="Low complexity" evidence="2">
    <location>
        <begin position="255"/>
        <end position="278"/>
    </location>
</feature>
<feature type="region of interest" description="Disordered" evidence="2">
    <location>
        <begin position="31"/>
        <end position="59"/>
    </location>
</feature>
<dbReference type="OrthoDB" id="492993at2759"/>
<dbReference type="EMBL" id="CAJNDS010000262">
    <property type="protein sequence ID" value="CAE7035345.1"/>
    <property type="molecule type" value="Genomic_DNA"/>
</dbReference>
<gene>
    <name evidence="3" type="ORF">SNAT2548_LOCUS4286</name>
    <name evidence="4" type="ORF">SNAT2548_LOCUS5060</name>
</gene>
<evidence type="ECO:0000313" key="5">
    <source>
        <dbReference type="Proteomes" id="UP000604046"/>
    </source>
</evidence>
<name>A0A812J3K9_9DINO</name>
<evidence type="ECO:0000313" key="4">
    <source>
        <dbReference type="EMBL" id="CAE7191715.1"/>
    </source>
</evidence>
<protein>
    <submittedName>
        <fullName evidence="4">Uncharacterized protein</fullName>
    </submittedName>
</protein>
<dbReference type="AlphaFoldDB" id="A0A812J3K9"/>
<evidence type="ECO:0000256" key="1">
    <source>
        <dbReference type="SAM" id="Coils"/>
    </source>
</evidence>
<feature type="region of interest" description="Disordered" evidence="2">
    <location>
        <begin position="255"/>
        <end position="288"/>
    </location>
</feature>
<organism evidence="4 5">
    <name type="scientific">Symbiodinium natans</name>
    <dbReference type="NCBI Taxonomy" id="878477"/>
    <lineage>
        <taxon>Eukaryota</taxon>
        <taxon>Sar</taxon>
        <taxon>Alveolata</taxon>
        <taxon>Dinophyceae</taxon>
        <taxon>Suessiales</taxon>
        <taxon>Symbiodiniaceae</taxon>
        <taxon>Symbiodinium</taxon>
    </lineage>
</organism>
<dbReference type="Proteomes" id="UP000604046">
    <property type="component" value="Unassembled WGS sequence"/>
</dbReference>
<sequence>MTRQYTVCSSCRSWIWTDRVQKTPKCKCGKQWPAAKQWPSVWDSASWKPEKKPKASRPPSKVLKALDELWGQIPSEAQLALQKAGFQKKQKEEVTSPEDPLVALLENHKDRLPEEVKAALNERQEGLKPTAKEQATNATNDLKLASSKLRELGHRKIQLQTKIDATKSTLAGLYEDMKLLLAELVEAEKKSSELTKAFHETVLQVPTEQAVPELDLREVMKTLGVDLSEEQNKRLHELQAEHGAKKRKFAQEALAAAGLPPGLSDSSQGQGLPSQQGLAGAPQQMQEW</sequence>
<evidence type="ECO:0000256" key="2">
    <source>
        <dbReference type="SAM" id="MobiDB-lite"/>
    </source>
</evidence>
<keyword evidence="1" id="KW-0175">Coiled coil</keyword>
<feature type="coiled-coil region" evidence="1">
    <location>
        <begin position="170"/>
        <end position="197"/>
    </location>
</feature>
<proteinExistence type="predicted"/>
<dbReference type="EMBL" id="CAJNDS010000316">
    <property type="protein sequence ID" value="CAE7191715.1"/>
    <property type="molecule type" value="Genomic_DNA"/>
</dbReference>
<keyword evidence="5" id="KW-1185">Reference proteome</keyword>
<accession>A0A812J3K9</accession>
<reference evidence="4" key="1">
    <citation type="submission" date="2021-02" db="EMBL/GenBank/DDBJ databases">
        <authorList>
            <person name="Dougan E. K."/>
            <person name="Rhodes N."/>
            <person name="Thang M."/>
            <person name="Chan C."/>
        </authorList>
    </citation>
    <scope>NUCLEOTIDE SEQUENCE</scope>
</reference>